<evidence type="ECO:0000256" key="7">
    <source>
        <dbReference type="SAM" id="Phobius"/>
    </source>
</evidence>
<dbReference type="Proteomes" id="UP001179361">
    <property type="component" value="Unassembled WGS sequence"/>
</dbReference>
<feature type="transmembrane region" description="Helical" evidence="7">
    <location>
        <begin position="283"/>
        <end position="303"/>
    </location>
</feature>
<evidence type="ECO:0000256" key="5">
    <source>
        <dbReference type="ARBA" id="ARBA00022989"/>
    </source>
</evidence>
<feature type="transmembrane region" description="Helical" evidence="7">
    <location>
        <begin position="114"/>
        <end position="135"/>
    </location>
</feature>
<protein>
    <submittedName>
        <fullName evidence="8">MOP flippase family protein</fullName>
    </submittedName>
</protein>
<feature type="transmembrane region" description="Helical" evidence="7">
    <location>
        <begin position="363"/>
        <end position="393"/>
    </location>
</feature>
<comment type="similarity">
    <text evidence="2">Belongs to the polysaccharide synthase family.</text>
</comment>
<evidence type="ECO:0000256" key="4">
    <source>
        <dbReference type="ARBA" id="ARBA00022692"/>
    </source>
</evidence>
<dbReference type="InterPro" id="IPR050833">
    <property type="entry name" value="Poly_Biosynth_Transport"/>
</dbReference>
<feature type="transmembrane region" description="Helical" evidence="7">
    <location>
        <begin position="43"/>
        <end position="67"/>
    </location>
</feature>
<feature type="transmembrane region" description="Helical" evidence="7">
    <location>
        <begin position="309"/>
        <end position="334"/>
    </location>
</feature>
<feature type="transmembrane region" description="Helical" evidence="7">
    <location>
        <begin position="413"/>
        <end position="435"/>
    </location>
</feature>
<evidence type="ECO:0000313" key="9">
    <source>
        <dbReference type="Proteomes" id="UP001179361"/>
    </source>
</evidence>
<comment type="subcellular location">
    <subcellularLocation>
        <location evidence="1">Cell membrane</location>
        <topology evidence="1">Multi-pass membrane protein</topology>
    </subcellularLocation>
</comment>
<evidence type="ECO:0000256" key="6">
    <source>
        <dbReference type="ARBA" id="ARBA00023136"/>
    </source>
</evidence>
<gene>
    <name evidence="8" type="ORF">LQ564_24115</name>
</gene>
<feature type="transmembrane region" description="Helical" evidence="7">
    <location>
        <begin position="172"/>
        <end position="191"/>
    </location>
</feature>
<feature type="transmembrane region" description="Helical" evidence="7">
    <location>
        <begin position="203"/>
        <end position="224"/>
    </location>
</feature>
<evidence type="ECO:0000256" key="1">
    <source>
        <dbReference type="ARBA" id="ARBA00004651"/>
    </source>
</evidence>
<feature type="transmembrane region" description="Helical" evidence="7">
    <location>
        <begin position="147"/>
        <end position="166"/>
    </location>
</feature>
<keyword evidence="9" id="KW-1185">Reference proteome</keyword>
<feature type="transmembrane region" description="Helical" evidence="7">
    <location>
        <begin position="447"/>
        <end position="468"/>
    </location>
</feature>
<dbReference type="EMBL" id="JAJNOC010000012">
    <property type="protein sequence ID" value="MCD2519393.1"/>
    <property type="molecule type" value="Genomic_DNA"/>
</dbReference>
<dbReference type="RefSeq" id="WP_231060663.1">
    <property type="nucleotide sequence ID" value="NZ_JAJNOC010000012.1"/>
</dbReference>
<sequence length="491" mass="52597">MSSKTSVVSGIKWTSASTMGRRLLGLAANIVFARLLAPADFGLVAMAGVMLGFVDIFKDLGTGAALVREKEPRPGLLSSVFWLNCGFGLAMTLVMLALSPLVAAFYQEPRVQPVIAVMALSFFLSSLSIVHTSVLTREMAFERLAKVELAASVLSYAIGIGAALLGHGVWSLVYQVVANAALGTLFTWFASPWRPRLMFAWSEIRGITGYSLNLAGYNIFYYFAQNLDNLLIGRFLGTEALGLYDLAYKLMTFPMQAISAVFGRVMMPYYARAQDDLPRFRQAFLRVGGAIAFVTFPMMFGLLALREHFVFAVFGAAWAPVIPLLAMFAPLAAIRSVLTTTGSIYIATGHTGLQLRWGVLSNLIVFAGLAAGLKWGIVGVAAGFTLTSLLLLYPNLAIPFRLIGMEVPALARALAPTVACTALMFALVAGADLLLAGLRLDGRIGHGGLLALLTALGAASYLTCTWFLNRAMLSELLAIAGIRRPAKAGLT</sequence>
<accession>A0ABS8QCZ1</accession>
<proteinExistence type="inferred from homology"/>
<dbReference type="CDD" id="cd13127">
    <property type="entry name" value="MATE_tuaB_like"/>
    <property type="match status" value="1"/>
</dbReference>
<keyword evidence="3" id="KW-1003">Cell membrane</keyword>
<comment type="caution">
    <text evidence="8">The sequence shown here is derived from an EMBL/GenBank/DDBJ whole genome shotgun (WGS) entry which is preliminary data.</text>
</comment>
<dbReference type="PANTHER" id="PTHR30250:SF10">
    <property type="entry name" value="LIPOPOLYSACCHARIDE BIOSYNTHESIS PROTEIN WZXC"/>
    <property type="match status" value="1"/>
</dbReference>
<dbReference type="PANTHER" id="PTHR30250">
    <property type="entry name" value="PST FAMILY PREDICTED COLANIC ACID TRANSPORTER"/>
    <property type="match status" value="1"/>
</dbReference>
<keyword evidence="6 7" id="KW-0472">Membrane</keyword>
<feature type="transmembrane region" description="Helical" evidence="7">
    <location>
        <begin position="79"/>
        <end position="102"/>
    </location>
</feature>
<evidence type="ECO:0000313" key="8">
    <source>
        <dbReference type="EMBL" id="MCD2519393.1"/>
    </source>
</evidence>
<dbReference type="Pfam" id="PF13440">
    <property type="entry name" value="Polysacc_synt_3"/>
    <property type="match status" value="1"/>
</dbReference>
<evidence type="ECO:0000256" key="2">
    <source>
        <dbReference type="ARBA" id="ARBA00007430"/>
    </source>
</evidence>
<reference evidence="8" key="1">
    <citation type="submission" date="2021-11" db="EMBL/GenBank/DDBJ databases">
        <title>The complete genome of Massilia sp sp. G4R7.</title>
        <authorList>
            <person name="Liu L."/>
            <person name="Yue J."/>
            <person name="Yuan J."/>
            <person name="Yang F."/>
            <person name="Li L."/>
        </authorList>
    </citation>
    <scope>NUCLEOTIDE SEQUENCE</scope>
    <source>
        <strain evidence="8">G4R7</strain>
    </source>
</reference>
<evidence type="ECO:0000256" key="3">
    <source>
        <dbReference type="ARBA" id="ARBA00022475"/>
    </source>
</evidence>
<organism evidence="8 9">
    <name type="scientific">Massilia phyllostachyos</name>
    <dbReference type="NCBI Taxonomy" id="2898585"/>
    <lineage>
        <taxon>Bacteria</taxon>
        <taxon>Pseudomonadati</taxon>
        <taxon>Pseudomonadota</taxon>
        <taxon>Betaproteobacteria</taxon>
        <taxon>Burkholderiales</taxon>
        <taxon>Oxalobacteraceae</taxon>
        <taxon>Telluria group</taxon>
        <taxon>Massilia</taxon>
    </lineage>
</organism>
<name>A0ABS8QCZ1_9BURK</name>
<dbReference type="NCBIfam" id="NF007773">
    <property type="entry name" value="PRK10459.1"/>
    <property type="match status" value="1"/>
</dbReference>
<keyword evidence="4 7" id="KW-0812">Transmembrane</keyword>
<keyword evidence="5 7" id="KW-1133">Transmembrane helix</keyword>